<dbReference type="PANTHER" id="PTHR48056">
    <property type="entry name" value="LRR RECEPTOR-LIKE SERINE/THREONINE-PROTEIN KINASE-RELATED"/>
    <property type="match status" value="1"/>
</dbReference>
<evidence type="ECO:0000256" key="7">
    <source>
        <dbReference type="ARBA" id="ARBA00022741"/>
    </source>
</evidence>
<evidence type="ECO:0000256" key="10">
    <source>
        <dbReference type="ARBA" id="ARBA00022989"/>
    </source>
</evidence>
<keyword evidence="8" id="KW-0418">Kinase</keyword>
<dbReference type="GO" id="GO:0033612">
    <property type="term" value="F:receptor serine/threonine kinase binding"/>
    <property type="evidence" value="ECO:0007669"/>
    <property type="project" value="TreeGrafter"/>
</dbReference>
<dbReference type="SUPFAM" id="SSF52058">
    <property type="entry name" value="L domain-like"/>
    <property type="match status" value="1"/>
</dbReference>
<dbReference type="InterPro" id="IPR017441">
    <property type="entry name" value="Protein_kinase_ATP_BS"/>
</dbReference>
<dbReference type="GO" id="GO:0004674">
    <property type="term" value="F:protein serine/threonine kinase activity"/>
    <property type="evidence" value="ECO:0007669"/>
    <property type="project" value="UniProtKB-KW"/>
</dbReference>
<keyword evidence="6" id="KW-0677">Repeat</keyword>
<comment type="caution">
    <text evidence="18">The sequence shown here is derived from an EMBL/GenBank/DDBJ whole genome shotgun (WGS) entry which is preliminary data.</text>
</comment>
<dbReference type="InterPro" id="IPR008271">
    <property type="entry name" value="Ser/Thr_kinase_AS"/>
</dbReference>
<dbReference type="Pfam" id="PF13855">
    <property type="entry name" value="LRR_8"/>
    <property type="match status" value="1"/>
</dbReference>
<feature type="transmembrane region" description="Helical" evidence="16">
    <location>
        <begin position="229"/>
        <end position="248"/>
    </location>
</feature>
<dbReference type="GO" id="GO:0005886">
    <property type="term" value="C:plasma membrane"/>
    <property type="evidence" value="ECO:0007669"/>
    <property type="project" value="UniProtKB-SubCell"/>
</dbReference>
<keyword evidence="19" id="KW-1185">Reference proteome</keyword>
<dbReference type="Gene3D" id="3.80.10.10">
    <property type="entry name" value="Ribonuclease Inhibitor"/>
    <property type="match status" value="1"/>
</dbReference>
<dbReference type="Proteomes" id="UP000324897">
    <property type="component" value="Unassembled WGS sequence"/>
</dbReference>
<keyword evidence="2" id="KW-0433">Leucine-rich repeat</keyword>
<evidence type="ECO:0000256" key="1">
    <source>
        <dbReference type="ARBA" id="ARBA00004162"/>
    </source>
</evidence>
<evidence type="ECO:0000256" key="11">
    <source>
        <dbReference type="ARBA" id="ARBA00023136"/>
    </source>
</evidence>
<keyword evidence="7 14" id="KW-0547">Nucleotide-binding</keyword>
<sequence length="440" mass="45805">TYKTDRFILFGNRLESAIPASLANCSSLWRVRVESNRLSGRIPAGFGKINNLTYLDLSGNQLTGGVPADLVTSQSLEYLNISGNPVGGKLPNVSWQAPKLQVFAASECKLGGEVPAFGAAGCANLYRLELAGNELTGRIPNDIGKCKRLVSLRLQHNKISGEIPAALAALPSITEVDLSWNALNGTVPPGFANCTTLETFDVSFHHLAPVDSSSPSSWTPPGGSARHTAAMWVAAAAVAFAGMVVLAATARWMQWGDDGTSAPTGCGNVAGSGGGRPNVVVGPWRMTAFQKLSFTADDVARCVEGSDGIVGAGSSGTVYRAKMLSGEVIAVKKLWQAAAAHKDIAVAADPSSEPNGSLDDLLHGGGHTKLLGWDRGTGVSYLHHDCRPPVAHRDLKPSNILLDADMEPRVADFGVAKALRGAAPMSAVAGSCGYIAPGNN</sequence>
<keyword evidence="12" id="KW-0675">Receptor</keyword>
<keyword evidence="10 16" id="KW-1133">Transmembrane helix</keyword>
<keyword evidence="3" id="KW-0808">Transferase</keyword>
<keyword evidence="9 14" id="KW-0067">ATP-binding</keyword>
<evidence type="ECO:0000256" key="16">
    <source>
        <dbReference type="SAM" id="Phobius"/>
    </source>
</evidence>
<accession>A0A5J9W5E0</accession>
<evidence type="ECO:0000256" key="13">
    <source>
        <dbReference type="ARBA" id="ARBA00023180"/>
    </source>
</evidence>
<dbReference type="InterPro" id="IPR050647">
    <property type="entry name" value="Plant_LRR-RLKs"/>
</dbReference>
<keyword evidence="13" id="KW-0325">Glycoprotein</keyword>
<dbReference type="EMBL" id="RWGY01000005">
    <property type="protein sequence ID" value="TVU43368.1"/>
    <property type="molecule type" value="Genomic_DNA"/>
</dbReference>
<evidence type="ECO:0000256" key="5">
    <source>
        <dbReference type="ARBA" id="ARBA00022729"/>
    </source>
</evidence>
<comment type="subcellular location">
    <subcellularLocation>
        <location evidence="1">Cell membrane</location>
        <topology evidence="1">Single-pass membrane protein</topology>
    </subcellularLocation>
</comment>
<evidence type="ECO:0000256" key="2">
    <source>
        <dbReference type="ARBA" id="ARBA00022614"/>
    </source>
</evidence>
<keyword evidence="5" id="KW-0732">Signal</keyword>
<feature type="binding site" evidence="14">
    <location>
        <position position="333"/>
    </location>
    <ligand>
        <name>ATP</name>
        <dbReference type="ChEBI" id="CHEBI:30616"/>
    </ligand>
</feature>
<evidence type="ECO:0000256" key="14">
    <source>
        <dbReference type="PROSITE-ProRule" id="PRU10141"/>
    </source>
</evidence>
<organism evidence="18 19">
    <name type="scientific">Eragrostis curvula</name>
    <name type="common">weeping love grass</name>
    <dbReference type="NCBI Taxonomy" id="38414"/>
    <lineage>
        <taxon>Eukaryota</taxon>
        <taxon>Viridiplantae</taxon>
        <taxon>Streptophyta</taxon>
        <taxon>Embryophyta</taxon>
        <taxon>Tracheophyta</taxon>
        <taxon>Spermatophyta</taxon>
        <taxon>Magnoliopsida</taxon>
        <taxon>Liliopsida</taxon>
        <taxon>Poales</taxon>
        <taxon>Poaceae</taxon>
        <taxon>PACMAD clade</taxon>
        <taxon>Chloridoideae</taxon>
        <taxon>Eragrostideae</taxon>
        <taxon>Eragrostidinae</taxon>
        <taxon>Eragrostis</taxon>
    </lineage>
</organism>
<dbReference type="FunFam" id="3.80.10.10:FF:000041">
    <property type="entry name" value="LRR receptor-like serine/threonine-protein kinase ERECTA"/>
    <property type="match status" value="1"/>
</dbReference>
<evidence type="ECO:0000256" key="12">
    <source>
        <dbReference type="ARBA" id="ARBA00023170"/>
    </source>
</evidence>
<reference evidence="18 19" key="1">
    <citation type="journal article" date="2019" name="Sci. Rep.">
        <title>A high-quality genome of Eragrostis curvula grass provides insights into Poaceae evolution and supports new strategies to enhance forage quality.</title>
        <authorList>
            <person name="Carballo J."/>
            <person name="Santos B.A.C.M."/>
            <person name="Zappacosta D."/>
            <person name="Garbus I."/>
            <person name="Selva J.P."/>
            <person name="Gallo C.A."/>
            <person name="Diaz A."/>
            <person name="Albertini E."/>
            <person name="Caccamo M."/>
            <person name="Echenique V."/>
        </authorList>
    </citation>
    <scope>NUCLEOTIDE SEQUENCE [LARGE SCALE GENOMIC DNA]</scope>
    <source>
        <strain evidence="19">cv. Victoria</strain>
        <tissue evidence="18">Leaf</tissue>
    </source>
</reference>
<dbReference type="PROSITE" id="PS50011">
    <property type="entry name" value="PROTEIN_KINASE_DOM"/>
    <property type="match status" value="1"/>
</dbReference>
<evidence type="ECO:0000256" key="3">
    <source>
        <dbReference type="ARBA" id="ARBA00022679"/>
    </source>
</evidence>
<evidence type="ECO:0000256" key="4">
    <source>
        <dbReference type="ARBA" id="ARBA00022692"/>
    </source>
</evidence>
<keyword evidence="11 16" id="KW-0472">Membrane</keyword>
<dbReference type="PROSITE" id="PS00107">
    <property type="entry name" value="PROTEIN_KINASE_ATP"/>
    <property type="match status" value="1"/>
</dbReference>
<evidence type="ECO:0000256" key="8">
    <source>
        <dbReference type="ARBA" id="ARBA00022777"/>
    </source>
</evidence>
<dbReference type="InterPro" id="IPR032675">
    <property type="entry name" value="LRR_dom_sf"/>
</dbReference>
<keyword evidence="15" id="KW-0723">Serine/threonine-protein kinase</keyword>
<proteinExistence type="inferred from homology"/>
<evidence type="ECO:0000313" key="18">
    <source>
        <dbReference type="EMBL" id="TVU43368.1"/>
    </source>
</evidence>
<dbReference type="GO" id="GO:0005524">
    <property type="term" value="F:ATP binding"/>
    <property type="evidence" value="ECO:0007669"/>
    <property type="project" value="UniProtKB-UniRule"/>
</dbReference>
<comment type="similarity">
    <text evidence="15">Belongs to the protein kinase superfamily.</text>
</comment>
<evidence type="ECO:0000256" key="6">
    <source>
        <dbReference type="ARBA" id="ARBA00022737"/>
    </source>
</evidence>
<dbReference type="PROSITE" id="PS00108">
    <property type="entry name" value="PROTEIN_KINASE_ST"/>
    <property type="match status" value="1"/>
</dbReference>
<dbReference type="Gramene" id="TVU43368">
    <property type="protein sequence ID" value="TVU43368"/>
    <property type="gene ID" value="EJB05_09832"/>
</dbReference>
<evidence type="ECO:0000256" key="15">
    <source>
        <dbReference type="RuleBase" id="RU000304"/>
    </source>
</evidence>
<evidence type="ECO:0000313" key="19">
    <source>
        <dbReference type="Proteomes" id="UP000324897"/>
    </source>
</evidence>
<feature type="domain" description="Protein kinase" evidence="17">
    <location>
        <begin position="230"/>
        <end position="440"/>
    </location>
</feature>
<evidence type="ECO:0000256" key="9">
    <source>
        <dbReference type="ARBA" id="ARBA00022840"/>
    </source>
</evidence>
<dbReference type="Pfam" id="PF00560">
    <property type="entry name" value="LRR_1"/>
    <property type="match status" value="3"/>
</dbReference>
<dbReference type="AlphaFoldDB" id="A0A5J9W5E0"/>
<keyword evidence="4 16" id="KW-0812">Transmembrane</keyword>
<dbReference type="PANTHER" id="PTHR48056:SF25">
    <property type="entry name" value="PROTEIN KINASE DOMAIN-CONTAINING PROTEIN"/>
    <property type="match status" value="1"/>
</dbReference>
<dbReference type="FunFam" id="3.80.10.10:FF:000413">
    <property type="entry name" value="Inactive leucine-rich repeat receptor-like protein kinase"/>
    <property type="match status" value="1"/>
</dbReference>
<dbReference type="InterPro" id="IPR011009">
    <property type="entry name" value="Kinase-like_dom_sf"/>
</dbReference>
<feature type="non-terminal residue" evidence="18">
    <location>
        <position position="440"/>
    </location>
</feature>
<dbReference type="SUPFAM" id="SSF56112">
    <property type="entry name" value="Protein kinase-like (PK-like)"/>
    <property type="match status" value="1"/>
</dbReference>
<feature type="non-terminal residue" evidence="18">
    <location>
        <position position="1"/>
    </location>
</feature>
<dbReference type="InterPro" id="IPR000719">
    <property type="entry name" value="Prot_kinase_dom"/>
</dbReference>
<dbReference type="Gene3D" id="1.10.510.10">
    <property type="entry name" value="Transferase(Phosphotransferase) domain 1"/>
    <property type="match status" value="1"/>
</dbReference>
<dbReference type="OrthoDB" id="676979at2759"/>
<dbReference type="Pfam" id="PF00069">
    <property type="entry name" value="Pkinase"/>
    <property type="match status" value="1"/>
</dbReference>
<name>A0A5J9W5E0_9POAL</name>
<dbReference type="InterPro" id="IPR001611">
    <property type="entry name" value="Leu-rich_rpt"/>
</dbReference>
<protein>
    <recommendedName>
        <fullName evidence="17">Protein kinase domain-containing protein</fullName>
    </recommendedName>
</protein>
<gene>
    <name evidence="18" type="ORF">EJB05_09832</name>
</gene>
<evidence type="ECO:0000259" key="17">
    <source>
        <dbReference type="PROSITE" id="PS50011"/>
    </source>
</evidence>